<dbReference type="InterPro" id="IPR009075">
    <property type="entry name" value="AcylCo_DH/oxidase_C"/>
</dbReference>
<dbReference type="Proteomes" id="UP001165541">
    <property type="component" value="Unassembled WGS sequence"/>
</dbReference>
<dbReference type="Pfam" id="PF00441">
    <property type="entry name" value="Acyl-CoA_dh_1"/>
    <property type="match status" value="1"/>
</dbReference>
<sequence length="376" mass="40613">MLLTQDQSMIRDAVRAFVNEQIKPHAARWDKEHHFPKDVHRGLAELGTYGVCVPTGYGGAGLDYVTLALVLEEIAAGDGGTSTAVSVNNCPVCAILMRYGNEAQKQRWLTPLAQGELLGAFCLTEPHAGSDASALRTTARRDGDAYVIDGVKQFITSGKHGQVAIVIAVTDKAAGKRGISAFIVPTDTPGYRVASLEDKLGQHSSDTAQIVFEQCRVPAENLIGDEGEGYRIALSALEGGRIGIGAQSVGMARAAFEAALDYAKQRESFGKPIFEHQAVQFRLAEMATQIEVARQMVWHAAALRDAGEPCLKEAAMAKLFASEMAERVCSDAIQVHGGYGYVRDFPVERIYRDVRVCQIYEGTSDVQKILIGRALG</sequence>
<dbReference type="InterPro" id="IPR006091">
    <property type="entry name" value="Acyl-CoA_Oxase/DH_mid-dom"/>
</dbReference>
<keyword evidence="9" id="KW-1185">Reference proteome</keyword>
<evidence type="ECO:0000256" key="4">
    <source>
        <dbReference type="ARBA" id="ARBA00022827"/>
    </source>
</evidence>
<reference evidence="8" key="1">
    <citation type="submission" date="2022-05" db="EMBL/GenBank/DDBJ databases">
        <title>Schlegelella sp. nov., isolated from mangrove soil.</title>
        <authorList>
            <person name="Liu Y."/>
            <person name="Ge X."/>
            <person name="Liu W."/>
        </authorList>
    </citation>
    <scope>NUCLEOTIDE SEQUENCE</scope>
    <source>
        <strain evidence="8">S2-27</strain>
    </source>
</reference>
<dbReference type="InterPro" id="IPR013786">
    <property type="entry name" value="AcylCoA_DH/ox_N"/>
</dbReference>
<dbReference type="Gene3D" id="1.10.540.10">
    <property type="entry name" value="Acyl-CoA dehydrogenase/oxidase, N-terminal domain"/>
    <property type="match status" value="1"/>
</dbReference>
<keyword evidence="3" id="KW-0285">Flavoprotein</keyword>
<evidence type="ECO:0000259" key="5">
    <source>
        <dbReference type="Pfam" id="PF00441"/>
    </source>
</evidence>
<dbReference type="PANTHER" id="PTHR43884:SF12">
    <property type="entry name" value="ISOVALERYL-COA DEHYDROGENASE, MITOCHONDRIAL-RELATED"/>
    <property type="match status" value="1"/>
</dbReference>
<evidence type="ECO:0000256" key="2">
    <source>
        <dbReference type="ARBA" id="ARBA00009347"/>
    </source>
</evidence>
<proteinExistence type="inferred from homology"/>
<dbReference type="PANTHER" id="PTHR43884">
    <property type="entry name" value="ACYL-COA DEHYDROGENASE"/>
    <property type="match status" value="1"/>
</dbReference>
<dbReference type="SUPFAM" id="SSF47203">
    <property type="entry name" value="Acyl-CoA dehydrogenase C-terminal domain-like"/>
    <property type="match status" value="1"/>
</dbReference>
<dbReference type="PROSITE" id="PS00073">
    <property type="entry name" value="ACYL_COA_DH_2"/>
    <property type="match status" value="1"/>
</dbReference>
<evidence type="ECO:0000313" key="9">
    <source>
        <dbReference type="Proteomes" id="UP001165541"/>
    </source>
</evidence>
<dbReference type="InterPro" id="IPR046373">
    <property type="entry name" value="Acyl-CoA_Oxase/DH_mid-dom_sf"/>
</dbReference>
<dbReference type="RefSeq" id="WP_251776644.1">
    <property type="nucleotide sequence ID" value="NZ_JAMKFE010000002.1"/>
</dbReference>
<comment type="caution">
    <text evidence="8">The sequence shown here is derived from an EMBL/GenBank/DDBJ whole genome shotgun (WGS) entry which is preliminary data.</text>
</comment>
<name>A0ABT0YJA3_9BURK</name>
<comment type="similarity">
    <text evidence="2">Belongs to the acyl-CoA dehydrogenase family.</text>
</comment>
<dbReference type="Pfam" id="PF02771">
    <property type="entry name" value="Acyl-CoA_dh_N"/>
    <property type="match status" value="1"/>
</dbReference>
<evidence type="ECO:0000256" key="1">
    <source>
        <dbReference type="ARBA" id="ARBA00001974"/>
    </source>
</evidence>
<protein>
    <submittedName>
        <fullName evidence="8">Acyl-CoA dehydrogenase family protein</fullName>
    </submittedName>
</protein>
<dbReference type="InterPro" id="IPR036250">
    <property type="entry name" value="AcylCo_DH-like_C"/>
</dbReference>
<gene>
    <name evidence="8" type="ORF">M8A51_02995</name>
</gene>
<dbReference type="InterPro" id="IPR037069">
    <property type="entry name" value="AcylCoA_DH/ox_N_sf"/>
</dbReference>
<evidence type="ECO:0000256" key="3">
    <source>
        <dbReference type="ARBA" id="ARBA00022630"/>
    </source>
</evidence>
<feature type="domain" description="Acyl-CoA dehydrogenase/oxidase C-terminal" evidence="5">
    <location>
        <begin position="227"/>
        <end position="375"/>
    </location>
</feature>
<evidence type="ECO:0000313" key="8">
    <source>
        <dbReference type="EMBL" id="MCM5678494.1"/>
    </source>
</evidence>
<dbReference type="SUPFAM" id="SSF56645">
    <property type="entry name" value="Acyl-CoA dehydrogenase NM domain-like"/>
    <property type="match status" value="1"/>
</dbReference>
<dbReference type="Pfam" id="PF02770">
    <property type="entry name" value="Acyl-CoA_dh_M"/>
    <property type="match status" value="1"/>
</dbReference>
<dbReference type="Gene3D" id="1.20.140.10">
    <property type="entry name" value="Butyryl-CoA Dehydrogenase, subunit A, domain 3"/>
    <property type="match status" value="1"/>
</dbReference>
<evidence type="ECO:0000259" key="6">
    <source>
        <dbReference type="Pfam" id="PF02770"/>
    </source>
</evidence>
<feature type="domain" description="Acyl-CoA dehydrogenase/oxidase N-terminal" evidence="7">
    <location>
        <begin position="4"/>
        <end position="116"/>
    </location>
</feature>
<evidence type="ECO:0000259" key="7">
    <source>
        <dbReference type="Pfam" id="PF02771"/>
    </source>
</evidence>
<dbReference type="PIRSF" id="PIRSF016578">
    <property type="entry name" value="HsaA"/>
    <property type="match status" value="1"/>
</dbReference>
<dbReference type="InterPro" id="IPR009100">
    <property type="entry name" value="AcylCoA_DH/oxidase_NM_dom_sf"/>
</dbReference>
<dbReference type="Gene3D" id="2.40.110.10">
    <property type="entry name" value="Butyryl-CoA Dehydrogenase, subunit A, domain 2"/>
    <property type="match status" value="1"/>
</dbReference>
<keyword evidence="4" id="KW-0274">FAD</keyword>
<accession>A0ABT0YJA3</accession>
<organism evidence="8 9">
    <name type="scientific">Caldimonas mangrovi</name>
    <dbReference type="NCBI Taxonomy" id="2944811"/>
    <lineage>
        <taxon>Bacteria</taxon>
        <taxon>Pseudomonadati</taxon>
        <taxon>Pseudomonadota</taxon>
        <taxon>Betaproteobacteria</taxon>
        <taxon>Burkholderiales</taxon>
        <taxon>Sphaerotilaceae</taxon>
        <taxon>Caldimonas</taxon>
    </lineage>
</organism>
<dbReference type="InterPro" id="IPR006089">
    <property type="entry name" value="Acyl-CoA_DH_CS"/>
</dbReference>
<dbReference type="EMBL" id="JAMKFE010000002">
    <property type="protein sequence ID" value="MCM5678494.1"/>
    <property type="molecule type" value="Genomic_DNA"/>
</dbReference>
<feature type="domain" description="Acyl-CoA oxidase/dehydrogenase middle" evidence="6">
    <location>
        <begin position="120"/>
        <end position="215"/>
    </location>
</feature>
<comment type="cofactor">
    <cofactor evidence="1">
        <name>FAD</name>
        <dbReference type="ChEBI" id="CHEBI:57692"/>
    </cofactor>
</comment>
<dbReference type="PROSITE" id="PS00072">
    <property type="entry name" value="ACYL_COA_DH_1"/>
    <property type="match status" value="1"/>
</dbReference>